<feature type="domain" description="Protein kinase" evidence="5">
    <location>
        <begin position="23"/>
        <end position="275"/>
    </location>
</feature>
<dbReference type="SUPFAM" id="SSF56112">
    <property type="entry name" value="Protein kinase-like (PK-like)"/>
    <property type="match status" value="1"/>
</dbReference>
<comment type="caution">
    <text evidence="6">The sequence shown here is derived from an EMBL/GenBank/DDBJ whole genome shotgun (WGS) entry which is preliminary data.</text>
</comment>
<evidence type="ECO:0000256" key="3">
    <source>
        <dbReference type="PROSITE-ProRule" id="PRU10141"/>
    </source>
</evidence>
<dbReference type="PROSITE" id="PS00107">
    <property type="entry name" value="PROTEIN_KINASE_ATP"/>
    <property type="match status" value="1"/>
</dbReference>
<dbReference type="SMART" id="SM00220">
    <property type="entry name" value="S_TKc"/>
    <property type="match status" value="1"/>
</dbReference>
<feature type="binding site" evidence="3">
    <location>
        <position position="52"/>
    </location>
    <ligand>
        <name>ATP</name>
        <dbReference type="ChEBI" id="CHEBI:30616"/>
    </ligand>
</feature>
<dbReference type="GeneID" id="94827720"/>
<sequence>MDGSYGSDLSNEEKRKVLKSHGYQMLELIGRGGFAMCYKVLSLQYNTIFVAKIITFKENKKNSSYVSVHAEISSLTHLICPNIITIFDYFAESNTFYLILEYCTGGSMKGIINKEGRLGLDALINYSTPILKALQKIHSNNIAHGDIKPDNILIDGHGRPKLADFGLSQHIGSKMTGDRIGGSLPYLPLEYFRKSTVDPFMADIWALGVTFYEMATGSLPWSVKSKISMRQSILDGIIIIPEYVDSRFSRIIKMMLNPNPKKRPSAEALLDNPLFSLIKSSNVNFYNRRSYPRMIHTILNSTKPIKPAASLLVSLLPSLKKHYEENRENRKSLNYHILSGHNTFKY</sequence>
<accession>A0A1J4K401</accession>
<keyword evidence="6" id="KW-0418">Kinase</keyword>
<dbReference type="PROSITE" id="PS50011">
    <property type="entry name" value="PROTEIN_KINASE_DOM"/>
    <property type="match status" value="1"/>
</dbReference>
<dbReference type="PANTHER" id="PTHR24362:SF309">
    <property type="entry name" value="PROTEIN KINASE DOMAIN-CONTAINING PROTEIN"/>
    <property type="match status" value="1"/>
</dbReference>
<dbReference type="CDD" id="cd14014">
    <property type="entry name" value="STKc_PknB_like"/>
    <property type="match status" value="1"/>
</dbReference>
<protein>
    <submittedName>
        <fullName evidence="6">CAMK family protein kinase</fullName>
    </submittedName>
</protein>
<name>A0A1J4K401_9EUKA</name>
<dbReference type="InterPro" id="IPR011009">
    <property type="entry name" value="Kinase-like_dom_sf"/>
</dbReference>
<evidence type="ECO:0000259" key="5">
    <source>
        <dbReference type="PROSITE" id="PS50011"/>
    </source>
</evidence>
<reference evidence="6" key="1">
    <citation type="submission" date="2016-10" db="EMBL/GenBank/DDBJ databases">
        <authorList>
            <person name="Benchimol M."/>
            <person name="Almeida L.G."/>
            <person name="Vasconcelos A.T."/>
            <person name="Perreira-Neves A."/>
            <person name="Rosa I.A."/>
            <person name="Tasca T."/>
            <person name="Bogo M.R."/>
            <person name="de Souza W."/>
        </authorList>
    </citation>
    <scope>NUCLEOTIDE SEQUENCE [LARGE SCALE GENOMIC DNA]</scope>
    <source>
        <strain evidence="6">K</strain>
    </source>
</reference>
<keyword evidence="6" id="KW-0808">Transferase</keyword>
<organism evidence="6 7">
    <name type="scientific">Tritrichomonas foetus</name>
    <dbReference type="NCBI Taxonomy" id="1144522"/>
    <lineage>
        <taxon>Eukaryota</taxon>
        <taxon>Metamonada</taxon>
        <taxon>Parabasalia</taxon>
        <taxon>Tritrichomonadida</taxon>
        <taxon>Tritrichomonadidae</taxon>
        <taxon>Tritrichomonas</taxon>
    </lineage>
</organism>
<dbReference type="Proteomes" id="UP000179807">
    <property type="component" value="Unassembled WGS sequence"/>
</dbReference>
<keyword evidence="1 3" id="KW-0547">Nucleotide-binding</keyword>
<dbReference type="GO" id="GO:0005524">
    <property type="term" value="F:ATP binding"/>
    <property type="evidence" value="ECO:0007669"/>
    <property type="project" value="UniProtKB-UniRule"/>
</dbReference>
<proteinExistence type="inferred from homology"/>
<dbReference type="PANTHER" id="PTHR24362">
    <property type="entry name" value="SERINE/THREONINE-PROTEIN KINASE NEK"/>
    <property type="match status" value="1"/>
</dbReference>
<dbReference type="Gene3D" id="1.10.510.10">
    <property type="entry name" value="Transferase(Phosphotransferase) domain 1"/>
    <property type="match status" value="1"/>
</dbReference>
<keyword evidence="2 3" id="KW-0067">ATP-binding</keyword>
<dbReference type="AlphaFoldDB" id="A0A1J4K401"/>
<dbReference type="OrthoDB" id="275301at2759"/>
<dbReference type="EMBL" id="MLAK01000793">
    <property type="protein sequence ID" value="OHT04422.1"/>
    <property type="molecule type" value="Genomic_DNA"/>
</dbReference>
<dbReference type="GO" id="GO:0004674">
    <property type="term" value="F:protein serine/threonine kinase activity"/>
    <property type="evidence" value="ECO:0007669"/>
    <property type="project" value="UniProtKB-KW"/>
</dbReference>
<gene>
    <name evidence="6" type="ORF">TRFO_06305</name>
</gene>
<evidence type="ECO:0000256" key="4">
    <source>
        <dbReference type="RuleBase" id="RU000304"/>
    </source>
</evidence>
<evidence type="ECO:0000256" key="2">
    <source>
        <dbReference type="ARBA" id="ARBA00022840"/>
    </source>
</evidence>
<dbReference type="InterPro" id="IPR000719">
    <property type="entry name" value="Prot_kinase_dom"/>
</dbReference>
<evidence type="ECO:0000256" key="1">
    <source>
        <dbReference type="ARBA" id="ARBA00022741"/>
    </source>
</evidence>
<keyword evidence="4" id="KW-0723">Serine/threonine-protein kinase</keyword>
<evidence type="ECO:0000313" key="7">
    <source>
        <dbReference type="Proteomes" id="UP000179807"/>
    </source>
</evidence>
<keyword evidence="7" id="KW-1185">Reference proteome</keyword>
<dbReference type="VEuPathDB" id="TrichDB:TRFO_06305"/>
<dbReference type="PROSITE" id="PS00108">
    <property type="entry name" value="PROTEIN_KINASE_ST"/>
    <property type="match status" value="1"/>
</dbReference>
<dbReference type="InterPro" id="IPR008271">
    <property type="entry name" value="Ser/Thr_kinase_AS"/>
</dbReference>
<evidence type="ECO:0000313" key="6">
    <source>
        <dbReference type="EMBL" id="OHT04422.1"/>
    </source>
</evidence>
<comment type="similarity">
    <text evidence="4">Belongs to the protein kinase superfamily.</text>
</comment>
<dbReference type="InterPro" id="IPR017441">
    <property type="entry name" value="Protein_kinase_ATP_BS"/>
</dbReference>
<dbReference type="Pfam" id="PF00069">
    <property type="entry name" value="Pkinase"/>
    <property type="match status" value="1"/>
</dbReference>
<dbReference type="RefSeq" id="XP_068357558.1">
    <property type="nucleotide sequence ID" value="XM_068493016.1"/>
</dbReference>